<evidence type="ECO:0000256" key="10">
    <source>
        <dbReference type="SAM" id="MobiDB-lite"/>
    </source>
</evidence>
<evidence type="ECO:0000256" key="4">
    <source>
        <dbReference type="ARBA" id="ARBA00006759"/>
    </source>
</evidence>
<evidence type="ECO:0000313" key="12">
    <source>
        <dbReference type="EMBL" id="ACO65300.1"/>
    </source>
</evidence>
<dbReference type="InterPro" id="IPR032282">
    <property type="entry name" value="HAGH_C"/>
</dbReference>
<proteinExistence type="inferred from homology"/>
<evidence type="ECO:0000256" key="2">
    <source>
        <dbReference type="ARBA" id="ARBA00001947"/>
    </source>
</evidence>
<gene>
    <name evidence="12" type="ORF">MICPUN_96505</name>
</gene>
<sequence length="392" mass="43636">MTRLGRWLHLRSVRDAREKKYVHSRGIRPSSLSTSTILPIPFLGDNYTYLLIDHATREAAAIDPADPYAVHELATQLRVDLVAILTTHKHHDHAGGNLKLQKLRGGRLRVYGHARDRIPGVTRGCVVKPGDVLRVGETEVGVIHVPCHTDGHVVYCVMGAEADAVFTGDAIINGGVGAFFHGDAKDCYDNLHVRLKRVPDAALVFSGHEYMLMNLRFSHWLDESDENVATALREVATRRHHSFTTQPSSMAVERRVNPFFRVKERAFLGKIEELYVAMRRSARKKWYRRYVPDWLDRSAFIAAVEGPDRRDAEMGKLARKIGGTGPDFADISRDPDEPSAIECVKGIKTCQELIQYRHAIDQATAGEGGAEVDEDESPAAEAPEPGPVRVDA</sequence>
<dbReference type="STRING" id="296587.C1EB07"/>
<reference evidence="12 13" key="1">
    <citation type="journal article" date="2009" name="Science">
        <title>Green evolution and dynamic adaptations revealed by genomes of the marine picoeukaryotes Micromonas.</title>
        <authorList>
            <person name="Worden A.Z."/>
            <person name="Lee J.H."/>
            <person name="Mock T."/>
            <person name="Rouze P."/>
            <person name="Simmons M.P."/>
            <person name="Aerts A.L."/>
            <person name="Allen A.E."/>
            <person name="Cuvelier M.L."/>
            <person name="Derelle E."/>
            <person name="Everett M.V."/>
            <person name="Foulon E."/>
            <person name="Grimwood J."/>
            <person name="Gundlach H."/>
            <person name="Henrissat B."/>
            <person name="Napoli C."/>
            <person name="McDonald S.M."/>
            <person name="Parker M.S."/>
            <person name="Rombauts S."/>
            <person name="Salamov A."/>
            <person name="Von Dassow P."/>
            <person name="Badger J.H."/>
            <person name="Coutinho P.M."/>
            <person name="Demir E."/>
            <person name="Dubchak I."/>
            <person name="Gentemann C."/>
            <person name="Eikrem W."/>
            <person name="Gready J.E."/>
            <person name="John U."/>
            <person name="Lanier W."/>
            <person name="Lindquist E.A."/>
            <person name="Lucas S."/>
            <person name="Mayer K.F."/>
            <person name="Moreau H."/>
            <person name="Not F."/>
            <person name="Otillar R."/>
            <person name="Panaud O."/>
            <person name="Pangilinan J."/>
            <person name="Paulsen I."/>
            <person name="Piegu B."/>
            <person name="Poliakov A."/>
            <person name="Robbens S."/>
            <person name="Schmutz J."/>
            <person name="Toulza E."/>
            <person name="Wyss T."/>
            <person name="Zelensky A."/>
            <person name="Zhou K."/>
            <person name="Armbrust E.V."/>
            <person name="Bhattacharya D."/>
            <person name="Goodenough U.W."/>
            <person name="Van de Peer Y."/>
            <person name="Grigoriev I.V."/>
        </authorList>
    </citation>
    <scope>NUCLEOTIDE SEQUENCE [LARGE SCALE GENOMIC DNA]</scope>
    <source>
        <strain evidence="13">RCC299 / NOUM17</strain>
    </source>
</reference>
<dbReference type="GO" id="GO:0046872">
    <property type="term" value="F:metal ion binding"/>
    <property type="evidence" value="ECO:0007669"/>
    <property type="project" value="UniProtKB-KW"/>
</dbReference>
<dbReference type="GO" id="GO:0004416">
    <property type="term" value="F:hydroxyacylglutathione hydrolase activity"/>
    <property type="evidence" value="ECO:0007669"/>
    <property type="project" value="UniProtKB-EC"/>
</dbReference>
<evidence type="ECO:0000256" key="1">
    <source>
        <dbReference type="ARBA" id="ARBA00001623"/>
    </source>
</evidence>
<evidence type="ECO:0000259" key="11">
    <source>
        <dbReference type="SMART" id="SM00849"/>
    </source>
</evidence>
<evidence type="ECO:0000256" key="3">
    <source>
        <dbReference type="ARBA" id="ARBA00004963"/>
    </source>
</evidence>
<dbReference type="SUPFAM" id="SSF56281">
    <property type="entry name" value="Metallo-hydrolase/oxidoreductase"/>
    <property type="match status" value="1"/>
</dbReference>
<evidence type="ECO:0000256" key="9">
    <source>
        <dbReference type="ARBA" id="ARBA00031044"/>
    </source>
</evidence>
<dbReference type="OrthoDB" id="515692at2759"/>
<keyword evidence="7 12" id="KW-0378">Hydrolase</keyword>
<comment type="cofactor">
    <cofactor evidence="2">
        <name>Zn(2+)</name>
        <dbReference type="ChEBI" id="CHEBI:29105"/>
    </cofactor>
</comment>
<dbReference type="RefSeq" id="XP_002504042.1">
    <property type="nucleotide sequence ID" value="XM_002503996.1"/>
</dbReference>
<protein>
    <recommendedName>
        <fullName evidence="5">hydroxyacylglutathione hydrolase</fullName>
        <ecNumber evidence="5">3.1.2.6</ecNumber>
    </recommendedName>
    <alternativeName>
        <fullName evidence="9">Glyoxalase II</fullName>
    </alternativeName>
</protein>
<keyword evidence="8" id="KW-0862">Zinc</keyword>
<dbReference type="SMART" id="SM00849">
    <property type="entry name" value="Lactamase_B"/>
    <property type="match status" value="1"/>
</dbReference>
<keyword evidence="13" id="KW-1185">Reference proteome</keyword>
<dbReference type="eggNOG" id="KOG0813">
    <property type="taxonomic scope" value="Eukaryota"/>
</dbReference>
<dbReference type="Pfam" id="PF16123">
    <property type="entry name" value="HAGH_C"/>
    <property type="match status" value="1"/>
</dbReference>
<name>C1EB07_MICCC</name>
<dbReference type="Gene3D" id="3.60.15.10">
    <property type="entry name" value="Ribonuclease Z/Hydroxyacylglutathione hydrolase-like"/>
    <property type="match status" value="1"/>
</dbReference>
<comment type="catalytic activity">
    <reaction evidence="1">
        <text>an S-(2-hydroxyacyl)glutathione + H2O = a 2-hydroxy carboxylate + glutathione + H(+)</text>
        <dbReference type="Rhea" id="RHEA:21864"/>
        <dbReference type="ChEBI" id="CHEBI:15377"/>
        <dbReference type="ChEBI" id="CHEBI:15378"/>
        <dbReference type="ChEBI" id="CHEBI:57925"/>
        <dbReference type="ChEBI" id="CHEBI:58896"/>
        <dbReference type="ChEBI" id="CHEBI:71261"/>
        <dbReference type="EC" id="3.1.2.6"/>
    </reaction>
</comment>
<organism evidence="12 13">
    <name type="scientific">Micromonas commoda (strain RCC299 / NOUM17 / CCMP2709)</name>
    <name type="common">Picoplanktonic green alga</name>
    <dbReference type="NCBI Taxonomy" id="296587"/>
    <lineage>
        <taxon>Eukaryota</taxon>
        <taxon>Viridiplantae</taxon>
        <taxon>Chlorophyta</taxon>
        <taxon>Mamiellophyceae</taxon>
        <taxon>Mamiellales</taxon>
        <taxon>Mamiellaceae</taxon>
        <taxon>Micromonas</taxon>
    </lineage>
</organism>
<feature type="domain" description="Metallo-beta-lactamase" evidence="11">
    <location>
        <begin position="45"/>
        <end position="208"/>
    </location>
</feature>
<dbReference type="InterPro" id="IPR001279">
    <property type="entry name" value="Metallo-B-lactamas"/>
</dbReference>
<dbReference type="InParanoid" id="C1EB07"/>
<dbReference type="Proteomes" id="UP000002009">
    <property type="component" value="Chromosome 7"/>
</dbReference>
<dbReference type="EMBL" id="CP001328">
    <property type="protein sequence ID" value="ACO65300.1"/>
    <property type="molecule type" value="Genomic_DNA"/>
</dbReference>
<evidence type="ECO:0000256" key="8">
    <source>
        <dbReference type="ARBA" id="ARBA00022833"/>
    </source>
</evidence>
<evidence type="ECO:0000313" key="13">
    <source>
        <dbReference type="Proteomes" id="UP000002009"/>
    </source>
</evidence>
<comment type="similarity">
    <text evidence="4">Belongs to the metallo-beta-lactamase superfamily. Glyoxalase II family.</text>
</comment>
<dbReference type="InterPro" id="IPR036866">
    <property type="entry name" value="RibonucZ/Hydroxyglut_hydro"/>
</dbReference>
<feature type="region of interest" description="Disordered" evidence="10">
    <location>
        <begin position="364"/>
        <end position="392"/>
    </location>
</feature>
<dbReference type="EC" id="3.1.2.6" evidence="5"/>
<dbReference type="PANTHER" id="PTHR11935:SF94">
    <property type="entry name" value="TENZING NORGAY, ISOFORM C"/>
    <property type="match status" value="1"/>
</dbReference>
<dbReference type="InterPro" id="IPR035680">
    <property type="entry name" value="Clx_II_MBL"/>
</dbReference>
<dbReference type="AlphaFoldDB" id="C1EB07"/>
<keyword evidence="6" id="KW-0479">Metal-binding</keyword>
<dbReference type="PANTHER" id="PTHR11935">
    <property type="entry name" value="BETA LACTAMASE DOMAIN"/>
    <property type="match status" value="1"/>
</dbReference>
<dbReference type="CDD" id="cd07723">
    <property type="entry name" value="hydroxyacylglutathione_hydrolase_MBL-fold"/>
    <property type="match status" value="1"/>
</dbReference>
<accession>C1EB07</accession>
<comment type="pathway">
    <text evidence="3">Secondary metabolite metabolism; methylglyoxal degradation; (R)-lactate from methylglyoxal: step 2/2.</text>
</comment>
<evidence type="ECO:0000256" key="7">
    <source>
        <dbReference type="ARBA" id="ARBA00022801"/>
    </source>
</evidence>
<dbReference type="Pfam" id="PF00753">
    <property type="entry name" value="Lactamase_B"/>
    <property type="match status" value="1"/>
</dbReference>
<evidence type="ECO:0000256" key="6">
    <source>
        <dbReference type="ARBA" id="ARBA00022723"/>
    </source>
</evidence>
<evidence type="ECO:0000256" key="5">
    <source>
        <dbReference type="ARBA" id="ARBA00011917"/>
    </source>
</evidence>
<dbReference type="KEGG" id="mis:MICPUN_96505"/>
<dbReference type="GeneID" id="8244981"/>